<reference evidence="1 2" key="1">
    <citation type="submission" date="2018-05" db="EMBL/GenBank/DDBJ databases">
        <title>Description of Sphingomonas pokkalii sp nov, isolated from the rhizosphere of saline tolerant pokkali rice and its draft genome analysis.</title>
        <authorList>
            <person name="Menon R."/>
            <person name="Kumari S."/>
            <person name="Rameshkumar N."/>
        </authorList>
    </citation>
    <scope>NUCLEOTIDE SEQUENCE [LARGE SCALE GENOMIC DNA]</scope>
    <source>
        <strain evidence="1 2">L3B27</strain>
    </source>
</reference>
<dbReference type="EMBL" id="QENQ01000001">
    <property type="protein sequence ID" value="PVX30478.1"/>
    <property type="molecule type" value="Genomic_DNA"/>
</dbReference>
<proteinExistence type="predicted"/>
<organism evidence="1 2">
    <name type="scientific">Sphingomonas pokkalii</name>
    <dbReference type="NCBI Taxonomy" id="2175090"/>
    <lineage>
        <taxon>Bacteria</taxon>
        <taxon>Pseudomonadati</taxon>
        <taxon>Pseudomonadota</taxon>
        <taxon>Alphaproteobacteria</taxon>
        <taxon>Sphingomonadales</taxon>
        <taxon>Sphingomonadaceae</taxon>
        <taxon>Sphingomonas</taxon>
    </lineage>
</organism>
<name>A0A2U0SGI8_9SPHN</name>
<dbReference type="AlphaFoldDB" id="A0A2U0SGI8"/>
<protein>
    <submittedName>
        <fullName evidence="1">Uncharacterized protein</fullName>
    </submittedName>
</protein>
<dbReference type="OrthoDB" id="7597012at2"/>
<sequence length="209" mass="22539">MAAVVAAVIAWGAPIAVQSWRIDQAAQAIAGDREASERLAARYEDAGERVPPRLALALAAAWTRSAATAQDTDRRMLALVNAGQFLDQARSARPVWPSLRVAEAYHAMLMPGRDAAALAAYAASFTGGRFLPREGLWRVAFGARHWQQLRAETRSSMVEEAVLLTQMDGGLRPQIEAILGDSPAAVRFQLRLAAARQVGPQRTAPAETE</sequence>
<accession>A0A2U0SGI8</accession>
<comment type="caution">
    <text evidence="1">The sequence shown here is derived from an EMBL/GenBank/DDBJ whole genome shotgun (WGS) entry which is preliminary data.</text>
</comment>
<evidence type="ECO:0000313" key="1">
    <source>
        <dbReference type="EMBL" id="PVX30478.1"/>
    </source>
</evidence>
<keyword evidence="2" id="KW-1185">Reference proteome</keyword>
<dbReference type="Proteomes" id="UP000245890">
    <property type="component" value="Unassembled WGS sequence"/>
</dbReference>
<gene>
    <name evidence="1" type="ORF">DD559_14915</name>
</gene>
<evidence type="ECO:0000313" key="2">
    <source>
        <dbReference type="Proteomes" id="UP000245890"/>
    </source>
</evidence>